<evidence type="ECO:0008006" key="3">
    <source>
        <dbReference type="Google" id="ProtNLM"/>
    </source>
</evidence>
<protein>
    <recommendedName>
        <fullName evidence="3">EspG family protein</fullName>
    </recommendedName>
</protein>
<sequence length="267" mass="27627">MGISSAVPPPHHVIRLSPSAWALALSAAASGLPESGDPPVGGRAARILSELDHAAVQDGWTELHREGVADGSGLAGRWREALQEVLAPVTLLRLSAAYNGIGANSDLTITAGRGVCVHRRSTLETDPDGGLRTTGHEPSLEIALFDAGSAWGAIRRVLPPLKKLRADAAQAGTVHADNALQLPLTPAEAAGLAPEEVILSAAMTTRAGDTRQVWAGRWSVCGGTLYSVRTADGALLLTPQRAGHVAREITFALAGAYQFISGAAARV</sequence>
<keyword evidence="2" id="KW-1185">Reference proteome</keyword>
<organism evidence="1 2">
    <name type="scientific">Arthrobacter subterraneus</name>
    <dbReference type="NCBI Taxonomy" id="335973"/>
    <lineage>
        <taxon>Bacteria</taxon>
        <taxon>Bacillati</taxon>
        <taxon>Actinomycetota</taxon>
        <taxon>Actinomycetes</taxon>
        <taxon>Micrococcales</taxon>
        <taxon>Micrococcaceae</taxon>
        <taxon>Arthrobacter</taxon>
    </lineage>
</organism>
<dbReference type="OrthoDB" id="4930766at2"/>
<name>A0A1G8HF73_9MICC</name>
<dbReference type="Proteomes" id="UP000199258">
    <property type="component" value="Unassembled WGS sequence"/>
</dbReference>
<dbReference type="STRING" id="335973.SAMN04488693_105178"/>
<proteinExistence type="predicted"/>
<evidence type="ECO:0000313" key="2">
    <source>
        <dbReference type="Proteomes" id="UP000199258"/>
    </source>
</evidence>
<dbReference type="EMBL" id="FNDT01000005">
    <property type="protein sequence ID" value="SDI05282.1"/>
    <property type="molecule type" value="Genomic_DNA"/>
</dbReference>
<dbReference type="RefSeq" id="WP_090585790.1">
    <property type="nucleotide sequence ID" value="NZ_FNDT01000005.1"/>
</dbReference>
<reference evidence="1 2" key="1">
    <citation type="submission" date="2016-10" db="EMBL/GenBank/DDBJ databases">
        <authorList>
            <person name="de Groot N.N."/>
        </authorList>
    </citation>
    <scope>NUCLEOTIDE SEQUENCE [LARGE SCALE GENOMIC DNA]</scope>
    <source>
        <strain evidence="1 2">NP_1H</strain>
    </source>
</reference>
<accession>A0A1G8HF73</accession>
<evidence type="ECO:0000313" key="1">
    <source>
        <dbReference type="EMBL" id="SDI05282.1"/>
    </source>
</evidence>
<gene>
    <name evidence="1" type="ORF">SAMN04488693_105178</name>
</gene>
<dbReference type="AlphaFoldDB" id="A0A1G8HF73"/>